<organism evidence="1 2">
    <name type="scientific">Pseudomonas rubra</name>
    <dbReference type="NCBI Taxonomy" id="2942627"/>
    <lineage>
        <taxon>Bacteria</taxon>
        <taxon>Pseudomonadati</taxon>
        <taxon>Pseudomonadota</taxon>
        <taxon>Gammaproteobacteria</taxon>
        <taxon>Pseudomonadales</taxon>
        <taxon>Pseudomonadaceae</taxon>
        <taxon>Pseudomonas</taxon>
    </lineage>
</organism>
<dbReference type="RefSeq" id="WP_273892435.1">
    <property type="nucleotide sequence ID" value="NZ_JAMDGP010000035.1"/>
</dbReference>
<protein>
    <submittedName>
        <fullName evidence="1">Uncharacterized protein</fullName>
    </submittedName>
</protein>
<keyword evidence="2" id="KW-1185">Reference proteome</keyword>
<gene>
    <name evidence="1" type="ORF">M5G17_08050</name>
</gene>
<comment type="caution">
    <text evidence="1">The sequence shown here is derived from an EMBL/GenBank/DDBJ whole genome shotgun (WGS) entry which is preliminary data.</text>
</comment>
<name>A0ABT5P5R1_9PSED</name>
<proteinExistence type="predicted"/>
<dbReference type="Proteomes" id="UP001148184">
    <property type="component" value="Unassembled WGS sequence"/>
</dbReference>
<reference evidence="1 2" key="1">
    <citation type="submission" date="2022-05" db="EMBL/GenBank/DDBJ databases">
        <title>Novel Pseudomonas spp. Isolated from a Rainbow Trout Aquaculture Facility.</title>
        <authorList>
            <person name="Testerman T."/>
            <person name="Graf J."/>
        </authorList>
    </citation>
    <scope>NUCLEOTIDE SEQUENCE [LARGE SCALE GENOMIC DNA]</scope>
    <source>
        <strain evidence="1 2">ID1025</strain>
    </source>
</reference>
<evidence type="ECO:0000313" key="2">
    <source>
        <dbReference type="Proteomes" id="UP001148184"/>
    </source>
</evidence>
<evidence type="ECO:0000313" key="1">
    <source>
        <dbReference type="EMBL" id="MDD1013631.1"/>
    </source>
</evidence>
<sequence length="52" mass="6071">MNSQTEKIHIHIALHQKDYEAMKAAAEILKLAPDEYCKLAIHKQNVKTLRRE</sequence>
<accession>A0ABT5P5R1</accession>
<dbReference type="EMBL" id="JAMDGZ010000015">
    <property type="protein sequence ID" value="MDD1013631.1"/>
    <property type="molecule type" value="Genomic_DNA"/>
</dbReference>